<dbReference type="GO" id="GO:0006417">
    <property type="term" value="P:regulation of translation"/>
    <property type="evidence" value="ECO:0007669"/>
    <property type="project" value="UniProtKB-KW"/>
</dbReference>
<evidence type="ECO:0000313" key="9">
    <source>
        <dbReference type="WBParaSite" id="MhA1_Contig30.frz3.gene1"/>
    </source>
</evidence>
<evidence type="ECO:0000256" key="6">
    <source>
        <dbReference type="RuleBase" id="RU004374"/>
    </source>
</evidence>
<evidence type="ECO:0000256" key="3">
    <source>
        <dbReference type="ARBA" id="ARBA00022845"/>
    </source>
</evidence>
<evidence type="ECO:0000256" key="1">
    <source>
        <dbReference type="ARBA" id="ARBA00009860"/>
    </source>
</evidence>
<evidence type="ECO:0000256" key="2">
    <source>
        <dbReference type="ARBA" id="ARBA00022540"/>
    </source>
</evidence>
<evidence type="ECO:0000256" key="5">
    <source>
        <dbReference type="ARBA" id="ARBA00022917"/>
    </source>
</evidence>
<dbReference type="PANTHER" id="PTHR11960:SF8">
    <property type="entry name" value="EUKARYOTIC TRANSLATION INITIATION FACTOR 4E1-RELATED"/>
    <property type="match status" value="1"/>
</dbReference>
<feature type="compositionally biased region" description="Low complexity" evidence="7">
    <location>
        <begin position="99"/>
        <end position="114"/>
    </location>
</feature>
<keyword evidence="3" id="KW-0810">Translation regulation</keyword>
<dbReference type="PANTHER" id="PTHR11960">
    <property type="entry name" value="EUKARYOTIC TRANSLATION INITIATION FACTOR 4E RELATED"/>
    <property type="match status" value="1"/>
</dbReference>
<proteinExistence type="inferred from homology"/>
<dbReference type="Proteomes" id="UP000095281">
    <property type="component" value="Unplaced"/>
</dbReference>
<dbReference type="InterPro" id="IPR023398">
    <property type="entry name" value="TIF_eIF4e-like"/>
</dbReference>
<keyword evidence="2 6" id="KW-0396">Initiation factor</keyword>
<protein>
    <submittedName>
        <fullName evidence="9">EIF-4F 25 kDa subunit</fullName>
    </submittedName>
</protein>
<dbReference type="Gene3D" id="3.30.760.10">
    <property type="entry name" value="RNA Cap, Translation Initiation Factor Eif4e"/>
    <property type="match status" value="1"/>
</dbReference>
<dbReference type="AlphaFoldDB" id="A0A1I8BLR7"/>
<comment type="similarity">
    <text evidence="1 6">Belongs to the eukaryotic initiation factor 4E family.</text>
</comment>
<sequence>MDTNGVTDNKNVCIDNTTDQEKINETIPTTQTQQQQKSIVVVTDDSVEEKKDDVNTEEQQTTVVTSVDVVSTVGGEVCENDNVEVNNDNLEERQSLKTLKNNKNNNSSSLSQQNIPITVSPNNSSISTTSRLRQEHRLKTRWTFWYLNPDRDLTWLERLKKVCTIESAESFWALFDNIRPPTGVQSGCDYNFFKQDIQPVWEVPENKDGGRLIVTIDKSKIEHLDVLWLELLVALIGEQFGRDSEYICGAVCNIRSKGHKICLWTKDAEAEDVNRRIGTILKSRFQDTTNCNIRVNYEEHNVSQHKSSSATQVRFALQ</sequence>
<dbReference type="GO" id="GO:0016281">
    <property type="term" value="C:eukaryotic translation initiation factor 4F complex"/>
    <property type="evidence" value="ECO:0007669"/>
    <property type="project" value="TreeGrafter"/>
</dbReference>
<organism evidence="8 9">
    <name type="scientific">Meloidogyne hapla</name>
    <name type="common">Root-knot nematode worm</name>
    <dbReference type="NCBI Taxonomy" id="6305"/>
    <lineage>
        <taxon>Eukaryota</taxon>
        <taxon>Metazoa</taxon>
        <taxon>Ecdysozoa</taxon>
        <taxon>Nematoda</taxon>
        <taxon>Chromadorea</taxon>
        <taxon>Rhabditida</taxon>
        <taxon>Tylenchina</taxon>
        <taxon>Tylenchomorpha</taxon>
        <taxon>Tylenchoidea</taxon>
        <taxon>Meloidogynidae</taxon>
        <taxon>Meloidogyninae</taxon>
        <taxon>Meloidogyne</taxon>
    </lineage>
</organism>
<feature type="compositionally biased region" description="Polar residues" evidence="7">
    <location>
        <begin position="115"/>
        <end position="131"/>
    </location>
</feature>
<evidence type="ECO:0000313" key="8">
    <source>
        <dbReference type="Proteomes" id="UP000095281"/>
    </source>
</evidence>
<feature type="region of interest" description="Disordered" evidence="7">
    <location>
        <begin position="99"/>
        <end position="131"/>
    </location>
</feature>
<dbReference type="InterPro" id="IPR001040">
    <property type="entry name" value="TIF_eIF_4E"/>
</dbReference>
<evidence type="ECO:0000256" key="4">
    <source>
        <dbReference type="ARBA" id="ARBA00022884"/>
    </source>
</evidence>
<keyword evidence="4 6" id="KW-0694">RNA-binding</keyword>
<dbReference type="GO" id="GO:0003743">
    <property type="term" value="F:translation initiation factor activity"/>
    <property type="evidence" value="ECO:0007669"/>
    <property type="project" value="UniProtKB-KW"/>
</dbReference>
<reference evidence="9" key="1">
    <citation type="submission" date="2016-11" db="UniProtKB">
        <authorList>
            <consortium name="WormBaseParasite"/>
        </authorList>
    </citation>
    <scope>IDENTIFICATION</scope>
</reference>
<keyword evidence="5 6" id="KW-0648">Protein biosynthesis</keyword>
<dbReference type="GO" id="GO:0000340">
    <property type="term" value="F:RNA 7-methylguanosine cap binding"/>
    <property type="evidence" value="ECO:0007669"/>
    <property type="project" value="TreeGrafter"/>
</dbReference>
<name>A0A1I8BLR7_MELHA</name>
<dbReference type="SUPFAM" id="SSF55418">
    <property type="entry name" value="eIF4e-like"/>
    <property type="match status" value="1"/>
</dbReference>
<dbReference type="WBParaSite" id="MhA1_Contig30.frz3.gene1">
    <property type="protein sequence ID" value="MhA1_Contig30.frz3.gene1"/>
    <property type="gene ID" value="MhA1_Contig30.frz3.gene1"/>
</dbReference>
<keyword evidence="8" id="KW-1185">Reference proteome</keyword>
<dbReference type="Pfam" id="PF01652">
    <property type="entry name" value="IF4E"/>
    <property type="match status" value="1"/>
</dbReference>
<evidence type="ECO:0000256" key="7">
    <source>
        <dbReference type="SAM" id="MobiDB-lite"/>
    </source>
</evidence>
<accession>A0A1I8BLR7</accession>